<gene>
    <name evidence="3" type="ORF">D9619_002177</name>
</gene>
<reference evidence="3 4" key="1">
    <citation type="journal article" date="2020" name="ISME J.">
        <title>Uncovering the hidden diversity of litter-decomposition mechanisms in mushroom-forming fungi.</title>
        <authorList>
            <person name="Floudas D."/>
            <person name="Bentzer J."/>
            <person name="Ahren D."/>
            <person name="Johansson T."/>
            <person name="Persson P."/>
            <person name="Tunlid A."/>
        </authorList>
    </citation>
    <scope>NUCLEOTIDE SEQUENCE [LARGE SCALE GENOMIC DNA]</scope>
    <source>
        <strain evidence="3 4">CBS 101986</strain>
    </source>
</reference>
<dbReference type="Gene3D" id="3.30.420.40">
    <property type="match status" value="2"/>
</dbReference>
<evidence type="ECO:0000256" key="2">
    <source>
        <dbReference type="ARBA" id="ARBA00022840"/>
    </source>
</evidence>
<evidence type="ECO:0000256" key="1">
    <source>
        <dbReference type="ARBA" id="ARBA00022741"/>
    </source>
</evidence>
<keyword evidence="4" id="KW-1185">Reference proteome</keyword>
<proteinExistence type="predicted"/>
<comment type="caution">
    <text evidence="3">The sequence shown here is derived from an EMBL/GenBank/DDBJ whole genome shotgun (WGS) entry which is preliminary data.</text>
</comment>
<dbReference type="SUPFAM" id="SSF53067">
    <property type="entry name" value="Actin-like ATPase domain"/>
    <property type="match status" value="2"/>
</dbReference>
<dbReference type="GO" id="GO:0005524">
    <property type="term" value="F:ATP binding"/>
    <property type="evidence" value="ECO:0007669"/>
    <property type="project" value="UniProtKB-KW"/>
</dbReference>
<keyword evidence="1" id="KW-0547">Nucleotide-binding</keyword>
<evidence type="ECO:0000313" key="3">
    <source>
        <dbReference type="EMBL" id="KAF5320697.1"/>
    </source>
</evidence>
<dbReference type="AlphaFoldDB" id="A0A8H5F218"/>
<dbReference type="PANTHER" id="PTHR14187">
    <property type="entry name" value="ALPHA KINASE/ELONGATION FACTOR 2 KINASE"/>
    <property type="match status" value="1"/>
</dbReference>
<name>A0A8H5F218_9AGAR</name>
<dbReference type="Pfam" id="PF00012">
    <property type="entry name" value="HSP70"/>
    <property type="match status" value="1"/>
</dbReference>
<dbReference type="CDD" id="cd10170">
    <property type="entry name" value="ASKHA_NBD_HSP70"/>
    <property type="match status" value="1"/>
</dbReference>
<dbReference type="Gene3D" id="3.90.640.10">
    <property type="entry name" value="Actin, Chain A, domain 4"/>
    <property type="match status" value="1"/>
</dbReference>
<dbReference type="InterPro" id="IPR013126">
    <property type="entry name" value="Hsp_70_fam"/>
</dbReference>
<sequence length="593" mass="66436">MVTREGFRGPRRKIVLAFDVGTTYSGISYSVLDPGVVPEVKGVTRFPAHEHITGASKIPTIIYYDRNGVVKAVGAEAMREGIFEQAEDEQWVKAEWFKLHLRSKIAPGAGIQVTNDIPPLPPGKTVVDVFADFLSYLYDCAAEYIKDTHANGAALWDSVEGQIDFVLSHPNGWEGTQQNEMRKAAIQAGLVPDTGAGHARLSFVTEGEASLHYAIQYGLPDAATKAGDGVVIVDAGGGTIDVSSYRSVAKDTFEEVAVPQCHFNGSVFVSIYAQEFLTNFLEESQYLDDLEHIVRCFDKTTKLRFRNDKEVQYIKFGSMKDTDPVYNIRYGQLKLEGSDVALFFEKSIKCILQAVISQRDTSLKTISHVVLVGGFSASDWVYSKVTEALTPLGLHIIRPDNHVNKAVSDGAISFYLDHFVRSRVAKVTYGNFCHIPYDTSNPEHVSRKHKTFVSVSGNKRISDSFDVILPKNTQVSETKEFRKSYFRESESKADFKGASFFVWCYRGNEPNPKWKDVDTDRYTKLCTIEIDLSHLPLSPRTKPGSTGVYYRLDYEIVLQFGLTELKAQVAWKENSFERRTPTKIVYDTDTSDF</sequence>
<organism evidence="3 4">
    <name type="scientific">Psilocybe cf. subviscida</name>
    <dbReference type="NCBI Taxonomy" id="2480587"/>
    <lineage>
        <taxon>Eukaryota</taxon>
        <taxon>Fungi</taxon>
        <taxon>Dikarya</taxon>
        <taxon>Basidiomycota</taxon>
        <taxon>Agaricomycotina</taxon>
        <taxon>Agaricomycetes</taxon>
        <taxon>Agaricomycetidae</taxon>
        <taxon>Agaricales</taxon>
        <taxon>Agaricineae</taxon>
        <taxon>Strophariaceae</taxon>
        <taxon>Psilocybe</taxon>
    </lineage>
</organism>
<dbReference type="InterPro" id="IPR043129">
    <property type="entry name" value="ATPase_NBD"/>
</dbReference>
<dbReference type="OrthoDB" id="2963168at2759"/>
<evidence type="ECO:0000313" key="4">
    <source>
        <dbReference type="Proteomes" id="UP000567179"/>
    </source>
</evidence>
<protein>
    <submittedName>
        <fullName evidence="3">Uncharacterized protein</fullName>
    </submittedName>
</protein>
<dbReference type="GO" id="GO:0140662">
    <property type="term" value="F:ATP-dependent protein folding chaperone"/>
    <property type="evidence" value="ECO:0007669"/>
    <property type="project" value="InterPro"/>
</dbReference>
<dbReference type="Proteomes" id="UP000567179">
    <property type="component" value="Unassembled WGS sequence"/>
</dbReference>
<keyword evidence="2" id="KW-0067">ATP-binding</keyword>
<accession>A0A8H5F218</accession>
<dbReference type="EMBL" id="JAACJJ010000028">
    <property type="protein sequence ID" value="KAF5320697.1"/>
    <property type="molecule type" value="Genomic_DNA"/>
</dbReference>
<dbReference type="PANTHER" id="PTHR14187:SF5">
    <property type="entry name" value="HEAT SHOCK 70 KDA PROTEIN 12A"/>
    <property type="match status" value="1"/>
</dbReference>